<sequence>MGKIKILSIAVGLQCGAYRSLSEKDCMEWESSEPHPIIDSSIQTDAPEVSSWAESAVFSQTVFFRTHEWRWGFAHSAWDMSSVSFTKSIWTLDLPNVQVSTKIHNPGETNFQSHKDEGKGE</sequence>
<dbReference type="KEGG" id="dpx:DAPPUDRAFT_323784"/>
<accession>E9GZS1</accession>
<protein>
    <submittedName>
        <fullName evidence="1">Uncharacterized protein</fullName>
    </submittedName>
</protein>
<evidence type="ECO:0000313" key="1">
    <source>
        <dbReference type="EMBL" id="EFX75057.1"/>
    </source>
</evidence>
<dbReference type="EMBL" id="GL732578">
    <property type="protein sequence ID" value="EFX75057.1"/>
    <property type="molecule type" value="Genomic_DNA"/>
</dbReference>
<dbReference type="AlphaFoldDB" id="E9GZS1"/>
<proteinExistence type="predicted"/>
<name>E9GZS1_DAPPU</name>
<dbReference type="InParanoid" id="E9GZS1"/>
<reference evidence="1 2" key="1">
    <citation type="journal article" date="2011" name="Science">
        <title>The ecoresponsive genome of Daphnia pulex.</title>
        <authorList>
            <person name="Colbourne J.K."/>
            <person name="Pfrender M.E."/>
            <person name="Gilbert D."/>
            <person name="Thomas W.K."/>
            <person name="Tucker A."/>
            <person name="Oakley T.H."/>
            <person name="Tokishita S."/>
            <person name="Aerts A."/>
            <person name="Arnold G.J."/>
            <person name="Basu M.K."/>
            <person name="Bauer D.J."/>
            <person name="Caceres C.E."/>
            <person name="Carmel L."/>
            <person name="Casola C."/>
            <person name="Choi J.H."/>
            <person name="Detter J.C."/>
            <person name="Dong Q."/>
            <person name="Dusheyko S."/>
            <person name="Eads B.D."/>
            <person name="Frohlich T."/>
            <person name="Geiler-Samerotte K.A."/>
            <person name="Gerlach D."/>
            <person name="Hatcher P."/>
            <person name="Jogdeo S."/>
            <person name="Krijgsveld J."/>
            <person name="Kriventseva E.V."/>
            <person name="Kultz D."/>
            <person name="Laforsch C."/>
            <person name="Lindquist E."/>
            <person name="Lopez J."/>
            <person name="Manak J.R."/>
            <person name="Muller J."/>
            <person name="Pangilinan J."/>
            <person name="Patwardhan R.P."/>
            <person name="Pitluck S."/>
            <person name="Pritham E.J."/>
            <person name="Rechtsteiner A."/>
            <person name="Rho M."/>
            <person name="Rogozin I.B."/>
            <person name="Sakarya O."/>
            <person name="Salamov A."/>
            <person name="Schaack S."/>
            <person name="Shapiro H."/>
            <person name="Shiga Y."/>
            <person name="Skalitzky C."/>
            <person name="Smith Z."/>
            <person name="Souvorov A."/>
            <person name="Sung W."/>
            <person name="Tang Z."/>
            <person name="Tsuchiya D."/>
            <person name="Tu H."/>
            <person name="Vos H."/>
            <person name="Wang M."/>
            <person name="Wolf Y.I."/>
            <person name="Yamagata H."/>
            <person name="Yamada T."/>
            <person name="Ye Y."/>
            <person name="Shaw J.R."/>
            <person name="Andrews J."/>
            <person name="Crease T.J."/>
            <person name="Tang H."/>
            <person name="Lucas S.M."/>
            <person name="Robertson H.M."/>
            <person name="Bork P."/>
            <person name="Koonin E.V."/>
            <person name="Zdobnov E.M."/>
            <person name="Grigoriev I.V."/>
            <person name="Lynch M."/>
            <person name="Boore J.L."/>
        </authorList>
    </citation>
    <scope>NUCLEOTIDE SEQUENCE [LARGE SCALE GENOMIC DNA]</scope>
</reference>
<organism evidence="1 2">
    <name type="scientific">Daphnia pulex</name>
    <name type="common">Water flea</name>
    <dbReference type="NCBI Taxonomy" id="6669"/>
    <lineage>
        <taxon>Eukaryota</taxon>
        <taxon>Metazoa</taxon>
        <taxon>Ecdysozoa</taxon>
        <taxon>Arthropoda</taxon>
        <taxon>Crustacea</taxon>
        <taxon>Branchiopoda</taxon>
        <taxon>Diplostraca</taxon>
        <taxon>Cladocera</taxon>
        <taxon>Anomopoda</taxon>
        <taxon>Daphniidae</taxon>
        <taxon>Daphnia</taxon>
    </lineage>
</organism>
<dbReference type="Proteomes" id="UP000000305">
    <property type="component" value="Unassembled WGS sequence"/>
</dbReference>
<gene>
    <name evidence="1" type="ORF">DAPPUDRAFT_323784</name>
</gene>
<keyword evidence="2" id="KW-1185">Reference proteome</keyword>
<evidence type="ECO:0000313" key="2">
    <source>
        <dbReference type="Proteomes" id="UP000000305"/>
    </source>
</evidence>
<dbReference type="HOGENOM" id="CLU_2040433_0_0_1"/>